<evidence type="ECO:0000313" key="1">
    <source>
        <dbReference type="EMBL" id="RKP32962.1"/>
    </source>
</evidence>
<dbReference type="OrthoDB" id="4082216at2759"/>
<evidence type="ECO:0008006" key="3">
    <source>
        <dbReference type="Google" id="ProtNLM"/>
    </source>
</evidence>
<dbReference type="EMBL" id="ML004429">
    <property type="protein sequence ID" value="RKP32962.1"/>
    <property type="molecule type" value="Genomic_DNA"/>
</dbReference>
<reference evidence="2" key="1">
    <citation type="journal article" date="2018" name="Nat. Microbiol.">
        <title>Leveraging single-cell genomics to expand the fungal tree of life.</title>
        <authorList>
            <person name="Ahrendt S.R."/>
            <person name="Quandt C.A."/>
            <person name="Ciobanu D."/>
            <person name="Clum A."/>
            <person name="Salamov A."/>
            <person name="Andreopoulos B."/>
            <person name="Cheng J.F."/>
            <person name="Woyke T."/>
            <person name="Pelin A."/>
            <person name="Henrissat B."/>
            <person name="Reynolds N.K."/>
            <person name="Benny G.L."/>
            <person name="Smith M.E."/>
            <person name="James T.Y."/>
            <person name="Grigoriev I.V."/>
        </authorList>
    </citation>
    <scope>NUCLEOTIDE SEQUENCE [LARGE SCALE GENOMIC DNA]</scope>
    <source>
        <strain evidence="2">Baker2002</strain>
    </source>
</reference>
<keyword evidence="2" id="KW-1185">Reference proteome</keyword>
<organism evidence="1 2">
    <name type="scientific">Metschnikowia bicuspidata</name>
    <dbReference type="NCBI Taxonomy" id="27322"/>
    <lineage>
        <taxon>Eukaryota</taxon>
        <taxon>Fungi</taxon>
        <taxon>Dikarya</taxon>
        <taxon>Ascomycota</taxon>
        <taxon>Saccharomycotina</taxon>
        <taxon>Pichiomycetes</taxon>
        <taxon>Metschnikowiaceae</taxon>
        <taxon>Metschnikowia</taxon>
    </lineage>
</organism>
<proteinExistence type="predicted"/>
<dbReference type="Proteomes" id="UP000268321">
    <property type="component" value="Unassembled WGS sequence"/>
</dbReference>
<name>A0A4P9ZK74_9ASCO</name>
<accession>A0A4P9ZK74</accession>
<protein>
    <recommendedName>
        <fullName evidence="3">PCI domain-containing protein</fullName>
    </recommendedName>
</protein>
<dbReference type="AlphaFoldDB" id="A0A4P9ZK74"/>
<sequence length="206" mass="23365">MVDRLIQSLSHLSPTSLGNDQKHSFATIKYYDLATDYQYLFGSTSLKLAELMTKKLTMVSSAHDNSTVVNSISLKTAIWKDIINRCLQQKGTFEALPEELSSFVAVFLTGRLVPLEEYTRFVEYLKKTQHEFSAALRIQAASFFANFLDTSIEIEDFLYNMVITQKLLAGIRIDQVNKVVHFGGEPTKYDDLNTRTKAICDLMNSL</sequence>
<gene>
    <name evidence="1" type="ORF">METBISCDRAFT_21223</name>
</gene>
<evidence type="ECO:0000313" key="2">
    <source>
        <dbReference type="Proteomes" id="UP000268321"/>
    </source>
</evidence>